<feature type="transmembrane region" description="Helical" evidence="5">
    <location>
        <begin position="232"/>
        <end position="251"/>
    </location>
</feature>
<keyword evidence="2 5" id="KW-0812">Transmembrane</keyword>
<evidence type="ECO:0000259" key="6">
    <source>
        <dbReference type="Pfam" id="PF04932"/>
    </source>
</evidence>
<organism evidence="7 8">
    <name type="scientific">Bizionia echini</name>
    <dbReference type="NCBI Taxonomy" id="649333"/>
    <lineage>
        <taxon>Bacteria</taxon>
        <taxon>Pseudomonadati</taxon>
        <taxon>Bacteroidota</taxon>
        <taxon>Flavobacteriia</taxon>
        <taxon>Flavobacteriales</taxon>
        <taxon>Flavobacteriaceae</taxon>
        <taxon>Bizionia</taxon>
    </lineage>
</organism>
<feature type="transmembrane region" description="Helical" evidence="5">
    <location>
        <begin position="189"/>
        <end position="220"/>
    </location>
</feature>
<proteinExistence type="predicted"/>
<keyword evidence="3 5" id="KW-1133">Transmembrane helix</keyword>
<name>A0A1I4Z8F6_9FLAO</name>
<dbReference type="PANTHER" id="PTHR37422:SF17">
    <property type="entry name" value="O-ANTIGEN LIGASE"/>
    <property type="match status" value="1"/>
</dbReference>
<comment type="subcellular location">
    <subcellularLocation>
        <location evidence="1">Membrane</location>
        <topology evidence="1">Multi-pass membrane protein</topology>
    </subcellularLocation>
</comment>
<dbReference type="Pfam" id="PF04932">
    <property type="entry name" value="Wzy_C"/>
    <property type="match status" value="1"/>
</dbReference>
<feature type="transmembrane region" description="Helical" evidence="5">
    <location>
        <begin position="157"/>
        <end position="177"/>
    </location>
</feature>
<accession>A0A1I4Z8F6</accession>
<reference evidence="8" key="1">
    <citation type="submission" date="2016-10" db="EMBL/GenBank/DDBJ databases">
        <authorList>
            <person name="Varghese N."/>
            <person name="Submissions S."/>
        </authorList>
    </citation>
    <scope>NUCLEOTIDE SEQUENCE [LARGE SCALE GENOMIC DNA]</scope>
    <source>
        <strain evidence="8">DSM 23925</strain>
    </source>
</reference>
<feature type="transmembrane region" description="Helical" evidence="5">
    <location>
        <begin position="115"/>
        <end position="137"/>
    </location>
</feature>
<feature type="transmembrane region" description="Helical" evidence="5">
    <location>
        <begin position="7"/>
        <end position="25"/>
    </location>
</feature>
<dbReference type="STRING" id="649333.SAMN04487989_101616"/>
<dbReference type="OrthoDB" id="1093278at2"/>
<evidence type="ECO:0000256" key="3">
    <source>
        <dbReference type="ARBA" id="ARBA00022989"/>
    </source>
</evidence>
<dbReference type="GO" id="GO:0016874">
    <property type="term" value="F:ligase activity"/>
    <property type="evidence" value="ECO:0007669"/>
    <property type="project" value="UniProtKB-KW"/>
</dbReference>
<evidence type="ECO:0000256" key="2">
    <source>
        <dbReference type="ARBA" id="ARBA00022692"/>
    </source>
</evidence>
<keyword evidence="7" id="KW-0436">Ligase</keyword>
<evidence type="ECO:0000256" key="1">
    <source>
        <dbReference type="ARBA" id="ARBA00004141"/>
    </source>
</evidence>
<evidence type="ECO:0000313" key="8">
    <source>
        <dbReference type="Proteomes" id="UP000198705"/>
    </source>
</evidence>
<feature type="transmembrane region" description="Helical" evidence="5">
    <location>
        <begin position="355"/>
        <end position="374"/>
    </location>
</feature>
<feature type="transmembrane region" description="Helical" evidence="5">
    <location>
        <begin position="85"/>
        <end position="103"/>
    </location>
</feature>
<dbReference type="InterPro" id="IPR007016">
    <property type="entry name" value="O-antigen_ligase-rel_domated"/>
</dbReference>
<keyword evidence="8" id="KW-1185">Reference proteome</keyword>
<dbReference type="Proteomes" id="UP000198705">
    <property type="component" value="Unassembled WGS sequence"/>
</dbReference>
<dbReference type="AlphaFoldDB" id="A0A1I4Z8F6"/>
<keyword evidence="4 5" id="KW-0472">Membrane</keyword>
<evidence type="ECO:0000256" key="4">
    <source>
        <dbReference type="ARBA" id="ARBA00023136"/>
    </source>
</evidence>
<feature type="transmembrane region" description="Helical" evidence="5">
    <location>
        <begin position="323"/>
        <end position="343"/>
    </location>
</feature>
<gene>
    <name evidence="7" type="ORF">SAMN04487989_101616</name>
</gene>
<sequence>MKESKSFKHMFFYWSLSMVVVTLPFPKYSLNSQSIILLVVSWLLFNNFSEKTKNLKAMLLPFITMSSIFWLSLLGLFYTDNFGKASEVLLANLPFLIIPLVFFSVKLDNALKQKLFKIFSFSVIIASVFGLIKALFFRINNLGNYFYYTEFSKILDIHTTYFALFLVLAILYFFYDFTLFKTLKKWQNVVCVIFLLGMLYIVSARISIIALVTIFIVYILSNFKKIDVVSKVSILIVTLLLTVLFFTSPNFQNRNIQADEFGTELPSIDTRLIHWEAVVNAIKKSNPLFGNGTGDAHENLFEEYRNLGFVSGYQYQYNAHNQYLEILLSFGLLGLFSLLLILYQCLRQSLKNHNMFFLTQVIVFMVFMLTESILERQKGIISFMFFLSLSLSANNTTSK</sequence>
<dbReference type="RefSeq" id="WP_092206162.1">
    <property type="nucleotide sequence ID" value="NZ_FOVN01000001.1"/>
</dbReference>
<dbReference type="InterPro" id="IPR051533">
    <property type="entry name" value="WaaL-like"/>
</dbReference>
<evidence type="ECO:0000256" key="5">
    <source>
        <dbReference type="SAM" id="Phobius"/>
    </source>
</evidence>
<dbReference type="PANTHER" id="PTHR37422">
    <property type="entry name" value="TEICHURONIC ACID BIOSYNTHESIS PROTEIN TUAE"/>
    <property type="match status" value="1"/>
</dbReference>
<dbReference type="EMBL" id="FOVN01000001">
    <property type="protein sequence ID" value="SFN46574.1"/>
    <property type="molecule type" value="Genomic_DNA"/>
</dbReference>
<dbReference type="GO" id="GO:0016020">
    <property type="term" value="C:membrane"/>
    <property type="evidence" value="ECO:0007669"/>
    <property type="project" value="UniProtKB-SubCell"/>
</dbReference>
<feature type="transmembrane region" description="Helical" evidence="5">
    <location>
        <begin position="60"/>
        <end position="79"/>
    </location>
</feature>
<protein>
    <submittedName>
        <fullName evidence="7">O-antigen ligase</fullName>
    </submittedName>
</protein>
<feature type="transmembrane region" description="Helical" evidence="5">
    <location>
        <begin position="31"/>
        <end position="48"/>
    </location>
</feature>
<feature type="domain" description="O-antigen ligase-related" evidence="6">
    <location>
        <begin position="191"/>
        <end position="338"/>
    </location>
</feature>
<evidence type="ECO:0000313" key="7">
    <source>
        <dbReference type="EMBL" id="SFN46574.1"/>
    </source>
</evidence>